<dbReference type="PANTHER" id="PTHR11161:SF0">
    <property type="entry name" value="O-ACYLTRANSFERASE LIKE PROTEIN"/>
    <property type="match status" value="1"/>
</dbReference>
<name>A0AAJ7WIH2_9ACAR</name>
<dbReference type="PANTHER" id="PTHR11161">
    <property type="entry name" value="O-ACYLTRANSFERASE"/>
    <property type="match status" value="1"/>
</dbReference>
<feature type="transmembrane region" description="Helical" evidence="1">
    <location>
        <begin position="454"/>
        <end position="474"/>
    </location>
</feature>
<dbReference type="Proteomes" id="UP000694867">
    <property type="component" value="Unplaced"/>
</dbReference>
<feature type="transmembrane region" description="Helical" evidence="1">
    <location>
        <begin position="515"/>
        <end position="537"/>
    </location>
</feature>
<protein>
    <submittedName>
        <fullName evidence="5">O-acyltransferase like protein</fullName>
    </submittedName>
</protein>
<keyword evidence="2" id="KW-0732">Signal</keyword>
<dbReference type="InterPro" id="IPR052728">
    <property type="entry name" value="O2_lipid_transport_reg"/>
</dbReference>
<evidence type="ECO:0000259" key="3">
    <source>
        <dbReference type="SMART" id="SM00703"/>
    </source>
</evidence>
<feature type="transmembrane region" description="Helical" evidence="1">
    <location>
        <begin position="587"/>
        <end position="607"/>
    </location>
</feature>
<feature type="transmembrane region" description="Helical" evidence="1">
    <location>
        <begin position="619"/>
        <end position="642"/>
    </location>
</feature>
<dbReference type="RefSeq" id="XP_028968190.1">
    <property type="nucleotide sequence ID" value="XM_029112357.1"/>
</dbReference>
<feature type="transmembrane region" description="Helical" evidence="1">
    <location>
        <begin position="544"/>
        <end position="567"/>
    </location>
</feature>
<dbReference type="GO" id="GO:0016747">
    <property type="term" value="F:acyltransferase activity, transferring groups other than amino-acyl groups"/>
    <property type="evidence" value="ECO:0007669"/>
    <property type="project" value="InterPro"/>
</dbReference>
<feature type="domain" description="Nose resistant-to-fluoxetine protein N-terminal" evidence="3">
    <location>
        <begin position="132"/>
        <end position="281"/>
    </location>
</feature>
<feature type="transmembrane region" description="Helical" evidence="1">
    <location>
        <begin position="662"/>
        <end position="686"/>
    </location>
</feature>
<proteinExistence type="predicted"/>
<organism evidence="4 5">
    <name type="scientific">Galendromus occidentalis</name>
    <name type="common">western predatory mite</name>
    <dbReference type="NCBI Taxonomy" id="34638"/>
    <lineage>
        <taxon>Eukaryota</taxon>
        <taxon>Metazoa</taxon>
        <taxon>Ecdysozoa</taxon>
        <taxon>Arthropoda</taxon>
        <taxon>Chelicerata</taxon>
        <taxon>Arachnida</taxon>
        <taxon>Acari</taxon>
        <taxon>Parasitiformes</taxon>
        <taxon>Mesostigmata</taxon>
        <taxon>Gamasina</taxon>
        <taxon>Phytoseioidea</taxon>
        <taxon>Phytoseiidae</taxon>
        <taxon>Typhlodrominae</taxon>
        <taxon>Galendromus</taxon>
    </lineage>
</organism>
<dbReference type="Pfam" id="PF01757">
    <property type="entry name" value="Acyl_transf_3"/>
    <property type="match status" value="1"/>
</dbReference>
<keyword evidence="1" id="KW-1133">Transmembrane helix</keyword>
<sequence>MRPAVLLAAVLIACSAVGSTDKPKFILTDLSQKNENVTWDSLTGNVTAALGNVMNSILPQVVRATSEVELDADCTASMFQFFLGLRKLTPWAVRSLEIAESRVDFSVYNPAPFVNASSQTESLNLSPSQTHSVFGLNFHAGIRSGVADASAKPPEGLIEGTLTFLGAYDECLSTVVWKDVEREHDEEPEKQFVGSYCSLQLAPNFDFLKIFHNQSHAIETLGPYLNSEKIARKTFRIPGTHVAYRAGICVPSVCSREDIDKILQHLLKDVDFQGSVTRCEVQEDVPFTDLQTLIIAIITVLTLLVVLGTIMDECCAIDVSSENLKLSLDGKSKDSGLVRFVTCFSLQENMADLLGSKKMSSSNLAVLDGIRSISMLWVMFGHTYFFVENVQPFRSILNGHEMLTGNILLAGILNFTLSVDSFFLLSGLLIMYSQWKEFEETGGMRIVPFVLNKYWRMLPGLLVTMSLLFLMPHFGSGPFWTDIMSVEITLCKEKWWSNLIFVNNVFNNQEMCLVATWYLACAFQLVLLSPLLIIPLYRSFSSGLGVNLLFILSGSLITAGLTFLYNLPPGMIFFPDLNLLVEICSKIYQKPFNHVGPFSIGILLGYAIRKHRNIRISKLWQLVLWSTTLVSCSAVLFAAYPWNNELPSLPVATVYAASHRVVWSLGIAWLIFACVSGRGGFVNSFLSWGGFGILGKLAYLVYLIHPLLILYQVATARTLIYYSHYQKLYSFCGHLLITLAISTVFYILVEGPCLRIAGEFFKRKHPKSMSDTSPNHFAMRNSCKL</sequence>
<feature type="signal peptide" evidence="2">
    <location>
        <begin position="1"/>
        <end position="19"/>
    </location>
</feature>
<accession>A0AAJ7WIH2</accession>
<evidence type="ECO:0000256" key="1">
    <source>
        <dbReference type="SAM" id="Phobius"/>
    </source>
</evidence>
<dbReference type="AlphaFoldDB" id="A0AAJ7WIH2"/>
<feature type="transmembrane region" description="Helical" evidence="1">
    <location>
        <begin position="407"/>
        <end position="433"/>
    </location>
</feature>
<dbReference type="InterPro" id="IPR006621">
    <property type="entry name" value="Nose-resist-to-fluoxetine_N"/>
</dbReference>
<dbReference type="InterPro" id="IPR002656">
    <property type="entry name" value="Acyl_transf_3_dom"/>
</dbReference>
<feature type="chain" id="PRO_5042527418" evidence="2">
    <location>
        <begin position="20"/>
        <end position="785"/>
    </location>
</feature>
<feature type="transmembrane region" description="Helical" evidence="1">
    <location>
        <begin position="728"/>
        <end position="749"/>
    </location>
</feature>
<dbReference type="Pfam" id="PF20146">
    <property type="entry name" value="NRF"/>
    <property type="match status" value="1"/>
</dbReference>
<feature type="transmembrane region" description="Helical" evidence="1">
    <location>
        <begin position="698"/>
        <end position="722"/>
    </location>
</feature>
<dbReference type="KEGG" id="goe:100897662"/>
<keyword evidence="4" id="KW-1185">Reference proteome</keyword>
<evidence type="ECO:0000313" key="4">
    <source>
        <dbReference type="Proteomes" id="UP000694867"/>
    </source>
</evidence>
<dbReference type="GeneID" id="100897662"/>
<evidence type="ECO:0000313" key="5">
    <source>
        <dbReference type="RefSeq" id="XP_028968190.1"/>
    </source>
</evidence>
<dbReference type="SMART" id="SM00703">
    <property type="entry name" value="NRF"/>
    <property type="match status" value="1"/>
</dbReference>
<reference evidence="5" key="1">
    <citation type="submission" date="2025-08" db="UniProtKB">
        <authorList>
            <consortium name="RefSeq"/>
        </authorList>
    </citation>
    <scope>IDENTIFICATION</scope>
</reference>
<evidence type="ECO:0000256" key="2">
    <source>
        <dbReference type="SAM" id="SignalP"/>
    </source>
</evidence>
<gene>
    <name evidence="5" type="primary">LOC100897662</name>
</gene>
<feature type="transmembrane region" description="Helical" evidence="1">
    <location>
        <begin position="290"/>
        <end position="311"/>
    </location>
</feature>
<feature type="transmembrane region" description="Helical" evidence="1">
    <location>
        <begin position="364"/>
        <end position="387"/>
    </location>
</feature>
<keyword evidence="1" id="KW-0472">Membrane</keyword>
<keyword evidence="1" id="KW-0812">Transmembrane</keyword>